<dbReference type="Gene3D" id="2.102.10.10">
    <property type="entry name" value="Rieske [2Fe-2S] iron-sulphur domain"/>
    <property type="match status" value="1"/>
</dbReference>
<dbReference type="GO" id="GO:0016705">
    <property type="term" value="F:oxidoreductase activity, acting on paired donors, with incorporation or reduction of molecular oxygen"/>
    <property type="evidence" value="ECO:0007669"/>
    <property type="project" value="UniProtKB-ARBA"/>
</dbReference>
<sequence length="173" mass="19376">MQPERVSRRRFLTYSLASVGGFLASGILFPMVRMAVDPVLKHGEEGEFVKVGTVDEFNDVPKEVPFTKPVKDGWYETEEKLTAWIMKDENGDILALSPICTHLGCTVNWEGGGNENRFFCPCHFGLYYKNGLNVPNTPPPEPLQKYEVKIEGNDVYLGPLQPNPVTEKPEGES</sequence>
<keyword evidence="15" id="KW-1133">Transmembrane helix</keyword>
<dbReference type="FunFam" id="2.102.10.10:FF:000006">
    <property type="entry name" value="Menaquinol-cytochrome c reductase, iron-sulfur subunit"/>
    <property type="match status" value="1"/>
</dbReference>
<keyword evidence="18" id="KW-1185">Reference proteome</keyword>
<evidence type="ECO:0000256" key="6">
    <source>
        <dbReference type="ARBA" id="ARBA00023002"/>
    </source>
</evidence>
<dbReference type="Pfam" id="PF00355">
    <property type="entry name" value="Rieske"/>
    <property type="match status" value="1"/>
</dbReference>
<feature type="transmembrane region" description="Helical" evidence="15">
    <location>
        <begin position="12"/>
        <end position="32"/>
    </location>
</feature>
<keyword evidence="4" id="KW-0479">Metal-binding</keyword>
<keyword evidence="5" id="KW-0249">Electron transport</keyword>
<dbReference type="Proteomes" id="UP000188603">
    <property type="component" value="Chromosome"/>
</dbReference>
<name>A0A1U9KC24_9BACL</name>
<dbReference type="AlphaFoldDB" id="A0A1U9KC24"/>
<proteinExistence type="inferred from homology"/>
<dbReference type="PANTHER" id="PTHR10134">
    <property type="entry name" value="CYTOCHROME B-C1 COMPLEX SUBUNIT RIESKE, MITOCHONDRIAL"/>
    <property type="match status" value="1"/>
</dbReference>
<dbReference type="SUPFAM" id="SSF50022">
    <property type="entry name" value="ISP domain"/>
    <property type="match status" value="1"/>
</dbReference>
<evidence type="ECO:0000256" key="14">
    <source>
        <dbReference type="ARBA" id="ARBA00076330"/>
    </source>
</evidence>
<reference evidence="17 18" key="1">
    <citation type="journal article" date="2015" name="Int. J. Syst. Evol. Microbiol.">
        <title>Novibacillus thermophilus gen. nov., sp. nov., a Gram-staining-negative and moderately thermophilic member of the family Thermoactinomycetaceae.</title>
        <authorList>
            <person name="Yang G."/>
            <person name="Chen J."/>
            <person name="Zhou S."/>
        </authorList>
    </citation>
    <scope>NUCLEOTIDE SEQUENCE [LARGE SCALE GENOMIC DNA]</scope>
    <source>
        <strain evidence="17 18">SG-1</strain>
    </source>
</reference>
<dbReference type="GO" id="GO:0046872">
    <property type="term" value="F:metal ion binding"/>
    <property type="evidence" value="ECO:0007669"/>
    <property type="project" value="UniProtKB-KW"/>
</dbReference>
<dbReference type="InterPro" id="IPR006311">
    <property type="entry name" value="TAT_signal"/>
</dbReference>
<feature type="domain" description="Rieske" evidence="16">
    <location>
        <begin position="85"/>
        <end position="157"/>
    </location>
</feature>
<dbReference type="InterPro" id="IPR014349">
    <property type="entry name" value="Rieske_Fe-S_prot"/>
</dbReference>
<keyword evidence="8" id="KW-0411">Iron-sulfur</keyword>
<evidence type="ECO:0000256" key="2">
    <source>
        <dbReference type="ARBA" id="ARBA00022448"/>
    </source>
</evidence>
<evidence type="ECO:0000256" key="1">
    <source>
        <dbReference type="ARBA" id="ARBA00010651"/>
    </source>
</evidence>
<protein>
    <recommendedName>
        <fullName evidence="12">Menaquinol:cytochrome c reductase iron-sulfur subunit</fullName>
    </recommendedName>
    <alternativeName>
        <fullName evidence="14">Cytochrome bc complex, iron-sulfur subunit</fullName>
    </alternativeName>
    <alternativeName>
        <fullName evidence="13">Rieske iron-sulfur protein QcrA</fullName>
    </alternativeName>
</protein>
<keyword evidence="2" id="KW-0813">Transport</keyword>
<dbReference type="GO" id="GO:0004497">
    <property type="term" value="F:monooxygenase activity"/>
    <property type="evidence" value="ECO:0007669"/>
    <property type="project" value="UniProtKB-ARBA"/>
</dbReference>
<dbReference type="KEGG" id="ntr:B0W44_14160"/>
<evidence type="ECO:0000256" key="11">
    <source>
        <dbReference type="ARBA" id="ARBA00064458"/>
    </source>
</evidence>
<gene>
    <name evidence="17" type="ORF">B0W44_14160</name>
</gene>
<dbReference type="CDD" id="cd03467">
    <property type="entry name" value="Rieske"/>
    <property type="match status" value="1"/>
</dbReference>
<evidence type="ECO:0000256" key="9">
    <source>
        <dbReference type="ARBA" id="ARBA00023157"/>
    </source>
</evidence>
<evidence type="ECO:0000313" key="18">
    <source>
        <dbReference type="Proteomes" id="UP000188603"/>
    </source>
</evidence>
<evidence type="ECO:0000256" key="5">
    <source>
        <dbReference type="ARBA" id="ARBA00022982"/>
    </source>
</evidence>
<comment type="subunit">
    <text evidence="11">The main subunits of the menaquinol:cytochrome c complex are a Rieske-type iron-sulfur protein (QcrA), a cytochrome b (QcrB) and a cytochrome c (QcrC).</text>
</comment>
<dbReference type="PROSITE" id="PS51318">
    <property type="entry name" value="TAT"/>
    <property type="match status" value="1"/>
</dbReference>
<dbReference type="EMBL" id="CP019699">
    <property type="protein sequence ID" value="AQS57584.1"/>
    <property type="molecule type" value="Genomic_DNA"/>
</dbReference>
<comment type="similarity">
    <text evidence="1">Belongs to the Rieske iron-sulfur protein family.</text>
</comment>
<dbReference type="InterPro" id="IPR036922">
    <property type="entry name" value="Rieske_2Fe-2S_sf"/>
</dbReference>
<keyword evidence="15" id="KW-0472">Membrane</keyword>
<comment type="function">
    <text evidence="10">Component of the menaquinol:cytochrome c reductase complex. The Rieske protein is a high potential 2Fe-2S protein.</text>
</comment>
<evidence type="ECO:0000256" key="7">
    <source>
        <dbReference type="ARBA" id="ARBA00023004"/>
    </source>
</evidence>
<evidence type="ECO:0000256" key="13">
    <source>
        <dbReference type="ARBA" id="ARBA00075320"/>
    </source>
</evidence>
<evidence type="ECO:0000256" key="15">
    <source>
        <dbReference type="SAM" id="Phobius"/>
    </source>
</evidence>
<dbReference type="PROSITE" id="PS51296">
    <property type="entry name" value="RIESKE"/>
    <property type="match status" value="1"/>
</dbReference>
<dbReference type="GO" id="GO:0051537">
    <property type="term" value="F:2 iron, 2 sulfur cluster binding"/>
    <property type="evidence" value="ECO:0007669"/>
    <property type="project" value="UniProtKB-KW"/>
</dbReference>
<keyword evidence="3" id="KW-0001">2Fe-2S</keyword>
<keyword evidence="9" id="KW-1015">Disulfide bond</keyword>
<evidence type="ECO:0000313" key="17">
    <source>
        <dbReference type="EMBL" id="AQS57584.1"/>
    </source>
</evidence>
<evidence type="ECO:0000259" key="16">
    <source>
        <dbReference type="PROSITE" id="PS51296"/>
    </source>
</evidence>
<dbReference type="InterPro" id="IPR017941">
    <property type="entry name" value="Rieske_2Fe-2S"/>
</dbReference>
<keyword evidence="7" id="KW-0408">Iron</keyword>
<dbReference type="STRING" id="1471761.B0W44_14160"/>
<keyword evidence="15" id="KW-0812">Transmembrane</keyword>
<accession>A0A1U9KC24</accession>
<evidence type="ECO:0000256" key="3">
    <source>
        <dbReference type="ARBA" id="ARBA00022714"/>
    </source>
</evidence>
<evidence type="ECO:0000256" key="12">
    <source>
        <dbReference type="ARBA" id="ARBA00067741"/>
    </source>
</evidence>
<keyword evidence="6" id="KW-0560">Oxidoreductase</keyword>
<evidence type="ECO:0000256" key="10">
    <source>
        <dbReference type="ARBA" id="ARBA00055683"/>
    </source>
</evidence>
<organism evidence="17 18">
    <name type="scientific">Novibacillus thermophilus</name>
    <dbReference type="NCBI Taxonomy" id="1471761"/>
    <lineage>
        <taxon>Bacteria</taxon>
        <taxon>Bacillati</taxon>
        <taxon>Bacillota</taxon>
        <taxon>Bacilli</taxon>
        <taxon>Bacillales</taxon>
        <taxon>Thermoactinomycetaceae</taxon>
        <taxon>Novibacillus</taxon>
    </lineage>
</organism>
<evidence type="ECO:0000256" key="8">
    <source>
        <dbReference type="ARBA" id="ARBA00023014"/>
    </source>
</evidence>
<evidence type="ECO:0000256" key="4">
    <source>
        <dbReference type="ARBA" id="ARBA00022723"/>
    </source>
</evidence>